<accession>A0AAF0H3Y5</accession>
<dbReference type="Proteomes" id="UP000305410">
    <property type="component" value="Chromosome Linear"/>
</dbReference>
<comment type="cofactor">
    <cofactor evidence="1">
        <name>Mg(2+)</name>
        <dbReference type="ChEBI" id="CHEBI:18420"/>
    </cofactor>
</comment>
<keyword evidence="2 3" id="KW-0378">Hydrolase</keyword>
<evidence type="ECO:0000259" key="4">
    <source>
        <dbReference type="PROSITE" id="PS51462"/>
    </source>
</evidence>
<comment type="similarity">
    <text evidence="3">Belongs to the Nudix hydrolase family.</text>
</comment>
<proteinExistence type="inferred from homology"/>
<organism evidence="5 6">
    <name type="scientific">Agrobacterium tumefaciens</name>
    <dbReference type="NCBI Taxonomy" id="358"/>
    <lineage>
        <taxon>Bacteria</taxon>
        <taxon>Pseudomonadati</taxon>
        <taxon>Pseudomonadota</taxon>
        <taxon>Alphaproteobacteria</taxon>
        <taxon>Hyphomicrobiales</taxon>
        <taxon>Rhizobiaceae</taxon>
        <taxon>Rhizobium/Agrobacterium group</taxon>
        <taxon>Agrobacterium</taxon>
        <taxon>Agrobacterium tumefaciens complex</taxon>
    </lineage>
</organism>
<sequence>MTSAPERHMIRLDRKPQLFSMRVAALIFQNDHLLVQRGPKDSYWALPGGRAEIGESSEQTIIREIGEELGRDCSVERLLWSVENFFAYDGYAAHELGFYYLISLRQPLPFHESDIVHRVLDGVEVEFRWLPAQVSALLRNDLRPRFIAERIEALPLRHEHLIVREGRADAAEILKETV</sequence>
<dbReference type="InterPro" id="IPR000086">
    <property type="entry name" value="NUDIX_hydrolase_dom"/>
</dbReference>
<gene>
    <name evidence="5" type="ORF">CFBP5506_18380</name>
</gene>
<protein>
    <submittedName>
        <fullName evidence="5">NUDIX hydrolase</fullName>
    </submittedName>
</protein>
<evidence type="ECO:0000256" key="3">
    <source>
        <dbReference type="RuleBase" id="RU003476"/>
    </source>
</evidence>
<name>A0AAF0H3Y5_AGRTU</name>
<reference evidence="5" key="1">
    <citation type="submission" date="2019-04" db="EMBL/GenBank/DDBJ databases">
        <authorList>
            <person name="Chiang H.-Y."/>
            <person name="Huang Y.-Y."/>
            <person name="Chou L."/>
            <person name="Lai E.-M."/>
            <person name="Kuo C.-H."/>
        </authorList>
    </citation>
    <scope>NUCLEOTIDE SEQUENCE</scope>
    <source>
        <strain evidence="5">CFBP5506</strain>
    </source>
</reference>
<dbReference type="GO" id="GO:0016787">
    <property type="term" value="F:hydrolase activity"/>
    <property type="evidence" value="ECO:0007669"/>
    <property type="project" value="UniProtKB-KW"/>
</dbReference>
<evidence type="ECO:0000313" key="5">
    <source>
        <dbReference type="EMBL" id="WGM61593.1"/>
    </source>
</evidence>
<feature type="domain" description="Nudix hydrolase" evidence="4">
    <location>
        <begin position="18"/>
        <end position="153"/>
    </location>
</feature>
<dbReference type="Pfam" id="PF00293">
    <property type="entry name" value="NUDIX"/>
    <property type="match status" value="1"/>
</dbReference>
<dbReference type="AlphaFoldDB" id="A0AAF0H3Y5"/>
<dbReference type="InterPro" id="IPR020476">
    <property type="entry name" value="Nudix_hydrolase"/>
</dbReference>
<dbReference type="InterPro" id="IPR020084">
    <property type="entry name" value="NUDIX_hydrolase_CS"/>
</dbReference>
<dbReference type="PANTHER" id="PTHR43046">
    <property type="entry name" value="GDP-MANNOSE MANNOSYL HYDROLASE"/>
    <property type="match status" value="1"/>
</dbReference>
<evidence type="ECO:0000256" key="1">
    <source>
        <dbReference type="ARBA" id="ARBA00001946"/>
    </source>
</evidence>
<dbReference type="PROSITE" id="PS00893">
    <property type="entry name" value="NUDIX_BOX"/>
    <property type="match status" value="1"/>
</dbReference>
<dbReference type="RefSeq" id="WP_080795028.1">
    <property type="nucleotide sequence ID" value="NZ_CP122963.1"/>
</dbReference>
<dbReference type="InterPro" id="IPR015797">
    <property type="entry name" value="NUDIX_hydrolase-like_dom_sf"/>
</dbReference>
<dbReference type="SUPFAM" id="SSF55811">
    <property type="entry name" value="Nudix"/>
    <property type="match status" value="1"/>
</dbReference>
<dbReference type="PRINTS" id="PR00502">
    <property type="entry name" value="NUDIXFAMILY"/>
</dbReference>
<dbReference type="EMBL" id="CP122963">
    <property type="protein sequence ID" value="WGM61593.1"/>
    <property type="molecule type" value="Genomic_DNA"/>
</dbReference>
<reference evidence="5" key="2">
    <citation type="submission" date="2023-04" db="EMBL/GenBank/DDBJ databases">
        <title>Complete genome sequence of Agrobacterium salinitolerans CFBP5506.</title>
        <authorList>
            <person name="Yen H.-C."/>
            <person name="Yan X.-H."/>
            <person name="Lai E.-M."/>
            <person name="Kuo C.-H."/>
        </authorList>
    </citation>
    <scope>NUCLEOTIDE SEQUENCE</scope>
    <source>
        <strain evidence="5">CFBP5506</strain>
    </source>
</reference>
<dbReference type="Gene3D" id="3.90.79.10">
    <property type="entry name" value="Nucleoside Triphosphate Pyrophosphohydrolase"/>
    <property type="match status" value="1"/>
</dbReference>
<dbReference type="PROSITE" id="PS51462">
    <property type="entry name" value="NUDIX"/>
    <property type="match status" value="1"/>
</dbReference>
<dbReference type="CDD" id="cd04688">
    <property type="entry name" value="NUDIX_Hydrolase"/>
    <property type="match status" value="1"/>
</dbReference>
<dbReference type="PANTHER" id="PTHR43046:SF14">
    <property type="entry name" value="MUTT_NUDIX FAMILY PROTEIN"/>
    <property type="match status" value="1"/>
</dbReference>
<evidence type="ECO:0000256" key="2">
    <source>
        <dbReference type="ARBA" id="ARBA00022801"/>
    </source>
</evidence>
<evidence type="ECO:0000313" key="6">
    <source>
        <dbReference type="Proteomes" id="UP000305410"/>
    </source>
</evidence>